<dbReference type="GO" id="GO:0006914">
    <property type="term" value="P:autophagy"/>
    <property type="evidence" value="ECO:0007669"/>
    <property type="project" value="InterPro"/>
</dbReference>
<keyword evidence="1" id="KW-0175">Coiled coil</keyword>
<gene>
    <name evidence="3" type="ORF">BSL78_07348</name>
</gene>
<evidence type="ECO:0000256" key="1">
    <source>
        <dbReference type="SAM" id="Coils"/>
    </source>
</evidence>
<comment type="caution">
    <text evidence="3">The sequence shown here is derived from an EMBL/GenBank/DDBJ whole genome shotgun (WGS) entry which is preliminary data.</text>
</comment>
<dbReference type="Proteomes" id="UP000230750">
    <property type="component" value="Unassembled WGS sequence"/>
</dbReference>
<dbReference type="InterPro" id="IPR039679">
    <property type="entry name" value="NRBF2"/>
</dbReference>
<proteinExistence type="predicted"/>
<feature type="coiled-coil region" evidence="1">
    <location>
        <begin position="221"/>
        <end position="248"/>
    </location>
</feature>
<sequence length="310" mass="35856">MIAEILGENVTLDFHPSSILSKAHQAERTADKMAAMQDFNGALDHYAKAEELLEEVLPIPGNKFVVESIKKQLEHLKKQPRIIHRKKEDFARRKRQKSVERKQKLERERVKASAATEDEEFAKDDFDGGNLVEASDQGSDETDSLLTCLNDNMVEESDGFTYKTSELRKFFSSQRSKSRDSEEKASVEEQTSDSPKTILIQKLERQNKELMEHVCHLFKSWNSCEEENTQLKERMKLLEQELETLRSTNMEKSVLNQSNVELSLPFQSEYFGDDRISSLPSLPPLDLPNELQMSGLYSEEEYKHKFQEEM</sequence>
<keyword evidence="4" id="KW-1185">Reference proteome</keyword>
<dbReference type="PANTHER" id="PTHR14964">
    <property type="entry name" value="NUCLEAR RECEPTOR BINDING FACTOR 2"/>
    <property type="match status" value="1"/>
</dbReference>
<dbReference type="AlphaFoldDB" id="A0A2G8L649"/>
<dbReference type="OrthoDB" id="3694230at2759"/>
<feature type="compositionally biased region" description="Basic and acidic residues" evidence="2">
    <location>
        <begin position="177"/>
        <end position="187"/>
    </location>
</feature>
<keyword evidence="3" id="KW-0675">Receptor</keyword>
<dbReference type="SUPFAM" id="SSF140361">
    <property type="entry name" value="MIT domain-like"/>
    <property type="match status" value="1"/>
</dbReference>
<feature type="region of interest" description="Disordered" evidence="2">
    <location>
        <begin position="89"/>
        <end position="144"/>
    </location>
</feature>
<protein>
    <submittedName>
        <fullName evidence="3">Putative nuclear receptor-binding factor 2-like</fullName>
    </submittedName>
</protein>
<reference evidence="3 4" key="1">
    <citation type="journal article" date="2017" name="PLoS Biol.">
        <title>The sea cucumber genome provides insights into morphological evolution and visceral regeneration.</title>
        <authorList>
            <person name="Zhang X."/>
            <person name="Sun L."/>
            <person name="Yuan J."/>
            <person name="Sun Y."/>
            <person name="Gao Y."/>
            <person name="Zhang L."/>
            <person name="Li S."/>
            <person name="Dai H."/>
            <person name="Hamel J.F."/>
            <person name="Liu C."/>
            <person name="Yu Y."/>
            <person name="Liu S."/>
            <person name="Lin W."/>
            <person name="Guo K."/>
            <person name="Jin S."/>
            <person name="Xu P."/>
            <person name="Storey K.B."/>
            <person name="Huan P."/>
            <person name="Zhang T."/>
            <person name="Zhou Y."/>
            <person name="Zhang J."/>
            <person name="Lin C."/>
            <person name="Li X."/>
            <person name="Xing L."/>
            <person name="Huo D."/>
            <person name="Sun M."/>
            <person name="Wang L."/>
            <person name="Mercier A."/>
            <person name="Li F."/>
            <person name="Yang H."/>
            <person name="Xiang J."/>
        </authorList>
    </citation>
    <scope>NUCLEOTIDE SEQUENCE [LARGE SCALE GENOMIC DNA]</scope>
    <source>
        <strain evidence="3">Shaxun</strain>
        <tissue evidence="3">Muscle</tissue>
    </source>
</reference>
<evidence type="ECO:0000313" key="3">
    <source>
        <dbReference type="EMBL" id="PIK55737.1"/>
    </source>
</evidence>
<evidence type="ECO:0000256" key="2">
    <source>
        <dbReference type="SAM" id="MobiDB-lite"/>
    </source>
</evidence>
<dbReference type="Gene3D" id="1.20.58.80">
    <property type="entry name" value="Phosphotransferase system, lactose/cellobiose-type IIA subunit"/>
    <property type="match status" value="1"/>
</dbReference>
<evidence type="ECO:0000313" key="4">
    <source>
        <dbReference type="Proteomes" id="UP000230750"/>
    </source>
</evidence>
<feature type="compositionally biased region" description="Basic and acidic residues" evidence="2">
    <location>
        <begin position="89"/>
        <end position="111"/>
    </location>
</feature>
<organism evidence="3 4">
    <name type="scientific">Stichopus japonicus</name>
    <name type="common">Sea cucumber</name>
    <dbReference type="NCBI Taxonomy" id="307972"/>
    <lineage>
        <taxon>Eukaryota</taxon>
        <taxon>Metazoa</taxon>
        <taxon>Echinodermata</taxon>
        <taxon>Eleutherozoa</taxon>
        <taxon>Echinozoa</taxon>
        <taxon>Holothuroidea</taxon>
        <taxon>Aspidochirotacea</taxon>
        <taxon>Aspidochirotida</taxon>
        <taxon>Stichopodidae</taxon>
        <taxon>Apostichopus</taxon>
    </lineage>
</organism>
<accession>A0A2G8L649</accession>
<name>A0A2G8L649_STIJA</name>
<feature type="region of interest" description="Disordered" evidence="2">
    <location>
        <begin position="173"/>
        <end position="198"/>
    </location>
</feature>
<dbReference type="EMBL" id="MRZV01000202">
    <property type="protein sequence ID" value="PIK55737.1"/>
    <property type="molecule type" value="Genomic_DNA"/>
</dbReference>
<dbReference type="PANTHER" id="PTHR14964:SF2">
    <property type="entry name" value="NUCLEAR RECEPTOR-BINDING FACTOR 2"/>
    <property type="match status" value="1"/>
</dbReference>